<keyword evidence="11" id="KW-1185">Reference proteome</keyword>
<dbReference type="PANTHER" id="PTHR11103:SF18">
    <property type="entry name" value="SLR1189 PROTEIN"/>
    <property type="match status" value="1"/>
</dbReference>
<dbReference type="CDD" id="cd00537">
    <property type="entry name" value="MTHFR"/>
    <property type="match status" value="1"/>
</dbReference>
<evidence type="ECO:0000313" key="11">
    <source>
        <dbReference type="Proteomes" id="UP001549363"/>
    </source>
</evidence>
<dbReference type="EC" id="2.1.1.13" evidence="10"/>
<feature type="binding site" evidence="8">
    <location>
        <position position="257"/>
    </location>
    <ligand>
        <name>Zn(2+)</name>
        <dbReference type="ChEBI" id="CHEBI:29105"/>
    </ligand>
</feature>
<evidence type="ECO:0000259" key="9">
    <source>
        <dbReference type="PROSITE" id="PS50970"/>
    </source>
</evidence>
<dbReference type="EMBL" id="JBEPSB010000034">
    <property type="protein sequence ID" value="MET4563213.1"/>
    <property type="molecule type" value="Genomic_DNA"/>
</dbReference>
<comment type="pathway">
    <text evidence="2">One-carbon metabolism; tetrahydrofolate interconversion.</text>
</comment>
<evidence type="ECO:0000256" key="4">
    <source>
        <dbReference type="ARBA" id="ARBA00022630"/>
    </source>
</evidence>
<dbReference type="SUPFAM" id="SSF51730">
    <property type="entry name" value="FAD-linked oxidoreductase"/>
    <property type="match status" value="1"/>
</dbReference>
<dbReference type="GO" id="GO:0004489">
    <property type="term" value="F:methylenetetrahydrofolate reductase [NAD(P)H] activity"/>
    <property type="evidence" value="ECO:0007669"/>
    <property type="project" value="UniProtKB-EC"/>
</dbReference>
<keyword evidence="4" id="KW-0285">Flavoprotein</keyword>
<accession>A0ABV2PQH6</accession>
<evidence type="ECO:0000256" key="7">
    <source>
        <dbReference type="ARBA" id="ARBA00023002"/>
    </source>
</evidence>
<dbReference type="Proteomes" id="UP001549363">
    <property type="component" value="Unassembled WGS sequence"/>
</dbReference>
<gene>
    <name evidence="10" type="ORF">ABIA69_004407</name>
</gene>
<dbReference type="NCBIfam" id="NF006396">
    <property type="entry name" value="PRK08645.1"/>
    <property type="match status" value="1"/>
</dbReference>
<dbReference type="InterPro" id="IPR003171">
    <property type="entry name" value="Mehydrof_redctse-like"/>
</dbReference>
<dbReference type="InterPro" id="IPR003726">
    <property type="entry name" value="HCY_dom"/>
</dbReference>
<protein>
    <submittedName>
        <fullName evidence="10">Methionine synthase I (Cobalamin-dependent)/5,10-methylenetetrahydrofolate reductase</fullName>
        <ecNumber evidence="10">1.5.1.20</ecNumber>
        <ecNumber evidence="10">2.1.1.13</ecNumber>
    </submittedName>
</protein>
<feature type="binding site" evidence="8">
    <location>
        <position position="322"/>
    </location>
    <ligand>
        <name>Zn(2+)</name>
        <dbReference type="ChEBI" id="CHEBI:29105"/>
    </ligand>
</feature>
<dbReference type="Gene3D" id="3.20.20.330">
    <property type="entry name" value="Homocysteine-binding-like domain"/>
    <property type="match status" value="1"/>
</dbReference>
<dbReference type="InterPro" id="IPR029041">
    <property type="entry name" value="FAD-linked_oxidoreductase-like"/>
</dbReference>
<feature type="binding site" evidence="8">
    <location>
        <position position="323"/>
    </location>
    <ligand>
        <name>Zn(2+)</name>
        <dbReference type="ChEBI" id="CHEBI:29105"/>
    </ligand>
</feature>
<keyword evidence="8" id="KW-0862">Zinc</keyword>
<reference evidence="10 11" key="1">
    <citation type="submission" date="2024-06" db="EMBL/GenBank/DDBJ databases">
        <title>Sorghum-associated microbial communities from plants grown in Nebraska, USA.</title>
        <authorList>
            <person name="Schachtman D."/>
        </authorList>
    </citation>
    <scope>NUCLEOTIDE SEQUENCE [LARGE SCALE GENOMIC DNA]</scope>
    <source>
        <strain evidence="10 11">736</strain>
    </source>
</reference>
<dbReference type="Pfam" id="PF02219">
    <property type="entry name" value="MTHFR"/>
    <property type="match status" value="1"/>
</dbReference>
<dbReference type="InterPro" id="IPR036589">
    <property type="entry name" value="HCY_dom_sf"/>
</dbReference>
<dbReference type="EC" id="1.5.1.20" evidence="10"/>
<keyword evidence="7 10" id="KW-0560">Oxidoreductase</keyword>
<keyword evidence="6" id="KW-0274">FAD</keyword>
<keyword evidence="8" id="KW-0479">Metal-binding</keyword>
<proteinExistence type="predicted"/>
<dbReference type="SUPFAM" id="SSF82282">
    <property type="entry name" value="Homocysteine S-methyltransferase"/>
    <property type="match status" value="1"/>
</dbReference>
<comment type="cofactor">
    <cofactor evidence="1">
        <name>FAD</name>
        <dbReference type="ChEBI" id="CHEBI:57692"/>
    </cofactor>
</comment>
<sequence length="670" mass="74290">MTLQQPTSCQVLNPEDLVGPKMRRKKQLRFVKAFFFVKEGFLYFMLKTREARLCFMGLLEKLKTHVLTADGAIGTVLYGYGLEYCHEEMNVQRPELIEKIHREYIAAGADIIQTNTYGANAVKLARYGLETRVQQFNEAAITIAKRAAADGGQFVLGTIGGIRGIRKSDATLEEILVTVEEQATVLLAGNPDGLLLETYYDFEELTATLSMLRTKTNLPIIAQVSMHEPGVLQNGMTLNHALHELETLGADVVGVNCRLGPHHTIQAFEGVELPDKAFMSAYPNASLLDVEDGRVVYESEADYFGRAAVALRDQGVRLIGGCCGTTPKHIAAAKKYLEELAPVEEKYAKPEKIEIVREAEPTTYEPLHEKVKRERSIIVELDTPRHLEIDGFMKGAKKLYDAGADVVMMADNSLASPRISNVAMGALLKGTQGIRPLTHITCRDRNLIGLQSHLMGLNALGIHDILAVTGDPTKVGDFPGATSVYDVSSMELIQLIKQLNEGVSFSGKPLRKKANFSVAAAFNPNVRVLERAVARLEKKIEHGADYFISQPVYTKEKIVEIYEATKHLDVPIYIGIMPVTSYKSAEFLHHEVPGIKLSEDALARMKACGEDKDRATLEGIAIAKELVEVASEYFNGIYLITPFLRYDMTLELMKYIEQLDEQKKGVRING</sequence>
<evidence type="ECO:0000256" key="5">
    <source>
        <dbReference type="ARBA" id="ARBA00022679"/>
    </source>
</evidence>
<evidence type="ECO:0000256" key="3">
    <source>
        <dbReference type="ARBA" id="ARBA00022603"/>
    </source>
</evidence>
<evidence type="ECO:0000256" key="2">
    <source>
        <dbReference type="ARBA" id="ARBA00004777"/>
    </source>
</evidence>
<comment type="cofactor">
    <cofactor evidence="8">
        <name>Zn(2+)</name>
        <dbReference type="ChEBI" id="CHEBI:29105"/>
    </cofactor>
</comment>
<dbReference type="PANTHER" id="PTHR11103">
    <property type="entry name" value="SLR1189 PROTEIN"/>
    <property type="match status" value="1"/>
</dbReference>
<evidence type="ECO:0000313" key="10">
    <source>
        <dbReference type="EMBL" id="MET4563213.1"/>
    </source>
</evidence>
<evidence type="ECO:0000256" key="6">
    <source>
        <dbReference type="ARBA" id="ARBA00022827"/>
    </source>
</evidence>
<dbReference type="Gene3D" id="3.20.20.220">
    <property type="match status" value="1"/>
</dbReference>
<comment type="caution">
    <text evidence="10">The sequence shown here is derived from an EMBL/GenBank/DDBJ whole genome shotgun (WGS) entry which is preliminary data.</text>
</comment>
<dbReference type="GO" id="GO:0032259">
    <property type="term" value="P:methylation"/>
    <property type="evidence" value="ECO:0007669"/>
    <property type="project" value="UniProtKB-KW"/>
</dbReference>
<keyword evidence="5 8" id="KW-0808">Transferase</keyword>
<dbReference type="Pfam" id="PF02574">
    <property type="entry name" value="S-methyl_trans"/>
    <property type="match status" value="1"/>
</dbReference>
<name>A0ABV2PQH6_9BACI</name>
<keyword evidence="3 8" id="KW-0489">Methyltransferase</keyword>
<evidence type="ECO:0000256" key="8">
    <source>
        <dbReference type="PROSITE-ProRule" id="PRU00333"/>
    </source>
</evidence>
<evidence type="ECO:0000256" key="1">
    <source>
        <dbReference type="ARBA" id="ARBA00001974"/>
    </source>
</evidence>
<feature type="domain" description="Hcy-binding" evidence="9">
    <location>
        <begin position="55"/>
        <end position="337"/>
    </location>
</feature>
<dbReference type="GO" id="GO:0008705">
    <property type="term" value="F:methionine synthase activity"/>
    <property type="evidence" value="ECO:0007669"/>
    <property type="project" value="UniProtKB-EC"/>
</dbReference>
<organism evidence="10 11">
    <name type="scientific">Lysinibacillus parviboronicapiens</name>
    <dbReference type="NCBI Taxonomy" id="436516"/>
    <lineage>
        <taxon>Bacteria</taxon>
        <taxon>Bacillati</taxon>
        <taxon>Bacillota</taxon>
        <taxon>Bacilli</taxon>
        <taxon>Bacillales</taxon>
        <taxon>Bacillaceae</taxon>
        <taxon>Lysinibacillus</taxon>
    </lineage>
</organism>
<dbReference type="PROSITE" id="PS50970">
    <property type="entry name" value="HCY"/>
    <property type="match status" value="1"/>
</dbReference>